<feature type="transmembrane region" description="Helical" evidence="1">
    <location>
        <begin position="118"/>
        <end position="139"/>
    </location>
</feature>
<protein>
    <submittedName>
        <fullName evidence="2">Uncharacterized protein</fullName>
    </submittedName>
</protein>
<organism evidence="2 3">
    <name type="scientific">Thelohanellus kitauei</name>
    <name type="common">Myxosporean</name>
    <dbReference type="NCBI Taxonomy" id="669202"/>
    <lineage>
        <taxon>Eukaryota</taxon>
        <taxon>Metazoa</taxon>
        <taxon>Cnidaria</taxon>
        <taxon>Myxozoa</taxon>
        <taxon>Myxosporea</taxon>
        <taxon>Bivalvulida</taxon>
        <taxon>Platysporina</taxon>
        <taxon>Myxobolidae</taxon>
        <taxon>Thelohanellus</taxon>
    </lineage>
</organism>
<accession>A0A0C2NGL4</accession>
<keyword evidence="1" id="KW-0472">Membrane</keyword>
<proteinExistence type="predicted"/>
<evidence type="ECO:0000313" key="2">
    <source>
        <dbReference type="EMBL" id="KII73107.1"/>
    </source>
</evidence>
<keyword evidence="3" id="KW-1185">Reference proteome</keyword>
<keyword evidence="1" id="KW-1133">Transmembrane helix</keyword>
<keyword evidence="1" id="KW-0812">Transmembrane</keyword>
<evidence type="ECO:0000256" key="1">
    <source>
        <dbReference type="SAM" id="Phobius"/>
    </source>
</evidence>
<evidence type="ECO:0000313" key="3">
    <source>
        <dbReference type="Proteomes" id="UP000031668"/>
    </source>
</evidence>
<name>A0A0C2NGL4_THEKT</name>
<dbReference type="Proteomes" id="UP000031668">
    <property type="component" value="Unassembled WGS sequence"/>
</dbReference>
<sequence>MTLATTPENYYRVYSFGYKFRFNKYVKYEIENYDINFYLDADDPDKYLRFVIQRMVVQPQCYSRICEAKSPGMSKVVGSIHAPLVINLCENDGHYYSNTGPSCGPDDTRGWFGMSRKFTTLAKGIGLMLLIAVPILFMLT</sequence>
<comment type="caution">
    <text evidence="2">The sequence shown here is derived from an EMBL/GenBank/DDBJ whole genome shotgun (WGS) entry which is preliminary data.</text>
</comment>
<dbReference type="EMBL" id="JWZT01000994">
    <property type="protein sequence ID" value="KII73107.1"/>
    <property type="molecule type" value="Genomic_DNA"/>
</dbReference>
<gene>
    <name evidence="2" type="ORF">RF11_03602</name>
</gene>
<dbReference type="AlphaFoldDB" id="A0A0C2NGL4"/>
<reference evidence="2 3" key="1">
    <citation type="journal article" date="2014" name="Genome Biol. Evol.">
        <title>The genome of the myxosporean Thelohanellus kitauei shows adaptations to nutrient acquisition within its fish host.</title>
        <authorList>
            <person name="Yang Y."/>
            <person name="Xiong J."/>
            <person name="Zhou Z."/>
            <person name="Huo F."/>
            <person name="Miao W."/>
            <person name="Ran C."/>
            <person name="Liu Y."/>
            <person name="Zhang J."/>
            <person name="Feng J."/>
            <person name="Wang M."/>
            <person name="Wang M."/>
            <person name="Wang L."/>
            <person name="Yao B."/>
        </authorList>
    </citation>
    <scope>NUCLEOTIDE SEQUENCE [LARGE SCALE GENOMIC DNA]</scope>
    <source>
        <strain evidence="2">Wuqing</strain>
    </source>
</reference>